<dbReference type="AlphaFoldDB" id="A0A2C8Z361"/>
<protein>
    <submittedName>
        <fullName evidence="9">Peptide/nickel transport system permease protein</fullName>
    </submittedName>
</protein>
<evidence type="ECO:0000256" key="4">
    <source>
        <dbReference type="ARBA" id="ARBA00022692"/>
    </source>
</evidence>
<keyword evidence="2 7" id="KW-0813">Transport</keyword>
<evidence type="ECO:0000256" key="5">
    <source>
        <dbReference type="ARBA" id="ARBA00022989"/>
    </source>
</evidence>
<feature type="transmembrane region" description="Helical" evidence="7">
    <location>
        <begin position="227"/>
        <end position="244"/>
    </location>
</feature>
<evidence type="ECO:0000313" key="9">
    <source>
        <dbReference type="EMBL" id="SOE57996.1"/>
    </source>
</evidence>
<dbReference type="EMBL" id="OCST01000002">
    <property type="protein sequence ID" value="SOE57996.1"/>
    <property type="molecule type" value="Genomic_DNA"/>
</dbReference>
<organism evidence="9 10">
    <name type="scientific">Salinibacterium xinjiangense</name>
    <dbReference type="NCBI Taxonomy" id="386302"/>
    <lineage>
        <taxon>Bacteria</taxon>
        <taxon>Bacillati</taxon>
        <taxon>Actinomycetota</taxon>
        <taxon>Actinomycetes</taxon>
        <taxon>Micrococcales</taxon>
        <taxon>Microbacteriaceae</taxon>
        <taxon>Salinibacterium</taxon>
    </lineage>
</organism>
<reference evidence="9 10" key="1">
    <citation type="submission" date="2017-09" db="EMBL/GenBank/DDBJ databases">
        <authorList>
            <person name="Ehlers B."/>
            <person name="Leendertz F.H."/>
        </authorList>
    </citation>
    <scope>NUCLEOTIDE SEQUENCE [LARGE SCALE GENOMIC DNA]</scope>
    <source>
        <strain evidence="9 10">CGMCC 1.05381</strain>
    </source>
</reference>
<proteinExistence type="inferred from homology"/>
<keyword evidence="5 7" id="KW-1133">Transmembrane helix</keyword>
<keyword evidence="10" id="KW-1185">Reference proteome</keyword>
<evidence type="ECO:0000313" key="10">
    <source>
        <dbReference type="Proteomes" id="UP000219440"/>
    </source>
</evidence>
<dbReference type="InterPro" id="IPR035906">
    <property type="entry name" value="MetI-like_sf"/>
</dbReference>
<dbReference type="GO" id="GO:0005886">
    <property type="term" value="C:plasma membrane"/>
    <property type="evidence" value="ECO:0007669"/>
    <property type="project" value="UniProtKB-SubCell"/>
</dbReference>
<name>A0A2C8Z361_9MICO</name>
<evidence type="ECO:0000256" key="6">
    <source>
        <dbReference type="ARBA" id="ARBA00023136"/>
    </source>
</evidence>
<sequence length="258" mass="26476">MLGILVIIALAAPILAPHGPETVDADQVLGAPSLIHPFGSDVLGRDVLSRVMFGLRSSLLVALSSVALSCVVAIPLGIVAGYAGGWADTAISRTLDMILVLPALLLAITFIAILGPGSTVAALAIAVIYLPILARVMRASTLVVVRNEYVIGARARGAGHFRTVIGHVAPNALAPVIVQASVLSAFALQLEAGLSFLGLGTQPPTPSLGGMLSDGRDVLTQAPWVEIFPGLAIVVAVLAFTFLGEGLRRAFDPQGVTS</sequence>
<accession>A0A2C8Z361</accession>
<evidence type="ECO:0000256" key="3">
    <source>
        <dbReference type="ARBA" id="ARBA00022475"/>
    </source>
</evidence>
<feature type="transmembrane region" description="Helical" evidence="7">
    <location>
        <begin position="95"/>
        <end position="114"/>
    </location>
</feature>
<dbReference type="Pfam" id="PF00528">
    <property type="entry name" value="BPD_transp_1"/>
    <property type="match status" value="1"/>
</dbReference>
<dbReference type="SUPFAM" id="SSF161098">
    <property type="entry name" value="MetI-like"/>
    <property type="match status" value="1"/>
</dbReference>
<feature type="transmembrane region" description="Helical" evidence="7">
    <location>
        <begin position="59"/>
        <end position="83"/>
    </location>
</feature>
<evidence type="ECO:0000256" key="1">
    <source>
        <dbReference type="ARBA" id="ARBA00004651"/>
    </source>
</evidence>
<feature type="transmembrane region" description="Helical" evidence="7">
    <location>
        <begin position="164"/>
        <end position="188"/>
    </location>
</feature>
<comment type="similarity">
    <text evidence="7">Belongs to the binding-protein-dependent transport system permease family.</text>
</comment>
<evidence type="ECO:0000256" key="7">
    <source>
        <dbReference type="RuleBase" id="RU363032"/>
    </source>
</evidence>
<dbReference type="PANTHER" id="PTHR43386:SF25">
    <property type="entry name" value="PEPTIDE ABC TRANSPORTER PERMEASE PROTEIN"/>
    <property type="match status" value="1"/>
</dbReference>
<dbReference type="InterPro" id="IPR050366">
    <property type="entry name" value="BP-dependent_transpt_permease"/>
</dbReference>
<dbReference type="GO" id="GO:0055085">
    <property type="term" value="P:transmembrane transport"/>
    <property type="evidence" value="ECO:0007669"/>
    <property type="project" value="InterPro"/>
</dbReference>
<dbReference type="Proteomes" id="UP000219440">
    <property type="component" value="Unassembled WGS sequence"/>
</dbReference>
<keyword evidence="4 7" id="KW-0812">Transmembrane</keyword>
<comment type="subcellular location">
    <subcellularLocation>
        <location evidence="1 7">Cell membrane</location>
        <topology evidence="1 7">Multi-pass membrane protein</topology>
    </subcellularLocation>
</comment>
<dbReference type="PANTHER" id="PTHR43386">
    <property type="entry name" value="OLIGOPEPTIDE TRANSPORT SYSTEM PERMEASE PROTEIN APPC"/>
    <property type="match status" value="1"/>
</dbReference>
<evidence type="ECO:0000259" key="8">
    <source>
        <dbReference type="PROSITE" id="PS50928"/>
    </source>
</evidence>
<dbReference type="PROSITE" id="PS50928">
    <property type="entry name" value="ABC_TM1"/>
    <property type="match status" value="1"/>
</dbReference>
<dbReference type="Gene3D" id="1.10.3720.10">
    <property type="entry name" value="MetI-like"/>
    <property type="match status" value="1"/>
</dbReference>
<gene>
    <name evidence="9" type="ORF">SAMN06296378_0707</name>
</gene>
<feature type="domain" description="ABC transmembrane type-1" evidence="8">
    <location>
        <begin position="55"/>
        <end position="244"/>
    </location>
</feature>
<keyword evidence="3" id="KW-1003">Cell membrane</keyword>
<dbReference type="InterPro" id="IPR000515">
    <property type="entry name" value="MetI-like"/>
</dbReference>
<keyword evidence="6 7" id="KW-0472">Membrane</keyword>
<evidence type="ECO:0000256" key="2">
    <source>
        <dbReference type="ARBA" id="ARBA00022448"/>
    </source>
</evidence>
<dbReference type="CDD" id="cd06261">
    <property type="entry name" value="TM_PBP2"/>
    <property type="match status" value="1"/>
</dbReference>